<organism evidence="3 4">
    <name type="scientific">Petrolisthes cinctipes</name>
    <name type="common">Flat porcelain crab</name>
    <dbReference type="NCBI Taxonomy" id="88211"/>
    <lineage>
        <taxon>Eukaryota</taxon>
        <taxon>Metazoa</taxon>
        <taxon>Ecdysozoa</taxon>
        <taxon>Arthropoda</taxon>
        <taxon>Crustacea</taxon>
        <taxon>Multicrustacea</taxon>
        <taxon>Malacostraca</taxon>
        <taxon>Eumalacostraca</taxon>
        <taxon>Eucarida</taxon>
        <taxon>Decapoda</taxon>
        <taxon>Pleocyemata</taxon>
        <taxon>Anomura</taxon>
        <taxon>Galatheoidea</taxon>
        <taxon>Porcellanidae</taxon>
        <taxon>Petrolisthes</taxon>
    </lineage>
</organism>
<evidence type="ECO:0000256" key="2">
    <source>
        <dbReference type="SAM" id="Phobius"/>
    </source>
</evidence>
<proteinExistence type="predicted"/>
<evidence type="ECO:0000256" key="1">
    <source>
        <dbReference type="SAM" id="MobiDB-lite"/>
    </source>
</evidence>
<keyword evidence="2" id="KW-0472">Membrane</keyword>
<protein>
    <submittedName>
        <fullName evidence="3">Uncharacterized protein</fullName>
    </submittedName>
</protein>
<dbReference type="Proteomes" id="UP001286313">
    <property type="component" value="Unassembled WGS sequence"/>
</dbReference>
<keyword evidence="2" id="KW-1133">Transmembrane helix</keyword>
<comment type="caution">
    <text evidence="3">The sequence shown here is derived from an EMBL/GenBank/DDBJ whole genome shotgun (WGS) entry which is preliminary data.</text>
</comment>
<feature type="region of interest" description="Disordered" evidence="1">
    <location>
        <begin position="83"/>
        <end position="106"/>
    </location>
</feature>
<keyword evidence="2" id="KW-0812">Transmembrane</keyword>
<feature type="compositionally biased region" description="Basic and acidic residues" evidence="1">
    <location>
        <begin position="83"/>
        <end position="92"/>
    </location>
</feature>
<dbReference type="AlphaFoldDB" id="A0AAE1EKX1"/>
<dbReference type="EMBL" id="JAWQEG010005979">
    <property type="protein sequence ID" value="KAK3856122.1"/>
    <property type="molecule type" value="Genomic_DNA"/>
</dbReference>
<name>A0AAE1EKX1_PETCI</name>
<evidence type="ECO:0000313" key="4">
    <source>
        <dbReference type="Proteomes" id="UP001286313"/>
    </source>
</evidence>
<reference evidence="3" key="1">
    <citation type="submission" date="2023-10" db="EMBL/GenBank/DDBJ databases">
        <title>Genome assemblies of two species of porcelain crab, Petrolisthes cinctipes and Petrolisthes manimaculis (Anomura: Porcellanidae).</title>
        <authorList>
            <person name="Angst P."/>
        </authorList>
    </citation>
    <scope>NUCLEOTIDE SEQUENCE</scope>
    <source>
        <strain evidence="3">PB745_01</strain>
        <tissue evidence="3">Gill</tissue>
    </source>
</reference>
<evidence type="ECO:0000313" key="3">
    <source>
        <dbReference type="EMBL" id="KAK3856122.1"/>
    </source>
</evidence>
<gene>
    <name evidence="3" type="ORF">Pcinc_037521</name>
</gene>
<keyword evidence="4" id="KW-1185">Reference proteome</keyword>
<sequence>MKTHRKHRFLRAKETAAEIEGSHSVGRGVIRRCCWSYNGIRHITIGRIEYLKTVGVTLVVVVGAVLVVVAKVDINALHLHDVHEGSPPEHGARPHHRLHQAQQEYEPPVPEGDLAKVLRLTTHTHHDCLGYVWLLDGPGGGR</sequence>
<accession>A0AAE1EKX1</accession>
<feature type="transmembrane region" description="Helical" evidence="2">
    <location>
        <begin position="50"/>
        <end position="70"/>
    </location>
</feature>